<dbReference type="EMBL" id="JACHVC010000012">
    <property type="protein sequence ID" value="MBC2607095.1"/>
    <property type="molecule type" value="Genomic_DNA"/>
</dbReference>
<evidence type="ECO:0000313" key="3">
    <source>
        <dbReference type="Proteomes" id="UP000526501"/>
    </source>
</evidence>
<gene>
    <name evidence="2" type="ORF">H5P27_13660</name>
</gene>
<dbReference type="InterPro" id="IPR011990">
    <property type="entry name" value="TPR-like_helical_dom_sf"/>
</dbReference>
<keyword evidence="3" id="KW-1185">Reference proteome</keyword>
<dbReference type="Proteomes" id="UP000526501">
    <property type="component" value="Unassembled WGS sequence"/>
</dbReference>
<dbReference type="Gene3D" id="1.25.40.10">
    <property type="entry name" value="Tetratricopeptide repeat domain"/>
    <property type="match status" value="6"/>
</dbReference>
<dbReference type="SMART" id="SM00028">
    <property type="entry name" value="TPR"/>
    <property type="match status" value="6"/>
</dbReference>
<evidence type="ECO:0000313" key="2">
    <source>
        <dbReference type="EMBL" id="MBC2607095.1"/>
    </source>
</evidence>
<comment type="caution">
    <text evidence="2">The sequence shown here is derived from an EMBL/GenBank/DDBJ whole genome shotgun (WGS) entry which is preliminary data.</text>
</comment>
<sequence length="873" mass="96631">MPASKLLSQGIEYRTLPELVTDGSEALSRGFYPQAAQAFNAIVENYQEEPIWLEGQLPAQILPLAGFSSYKSQLHQQAIFALETYLDSYASTAENDSFVRYVLASSLLLDGQSDLARTKFAELREQAGETPLRDLAILQEARLSDASSAIPLLETLLESPASKRLESYARLQLISLQLEAENLTQAAALLLDKPWPLSEMAELATLSSLAAQAGDALLEALPAQALQAYQLVLPKGKLVSAQRARIERLQSQYQSIRPTLTTEQSIWSEQYRSALGSMQGQLENLASSEDYQDAIDLRKARCFARTGHPLEAWLLLEAIAIGESPLAREAHLDWIDNAQKMQAWNTSALIAQRFIELYPDDKRVPVTLFRIALAQIEQSHFGEAIASLQKVLSSQSENLTSPAFYYIGYSFYNLRKTTPAIASFRKCVEAAPNLPVAKQARLWIGICHFTSNNTKQAIATFREVQQDPSSGALYPEAAYREAAALFAQDELVSAEETLRRYLDSYPSHAREAEVRLLLGDVLTELRKESEAIKVYRSVETADPDLAYFASDKLALLLLQEGQKQQAREALIDYRQRVQIVPPAHIGSFTELLANCSEAPQAETEVARAISDYGNNPQAVGIVELLQILAELPKEDPKQPTLASRIRVAKIEVLRQHRLASQAKSLALSLVSDFSIESLGPAALLEAGKALSDIDSQETSSYLQRTLEVYPDSRYTDPALLALAQTFHKQGDPKLALAHLDQMLYQSADSLSLRLDLLVTLESLPAAKETGLELLSERTASPQQKAHALNSLGTIAEANGDLETAYSYHQRVFTLYRGESLEVANAYRKCIQILEKLNRASDAQKVAQEFLAATDLSNWPDYQSTMGSYRTDSP</sequence>
<dbReference type="PANTHER" id="PTHR12558">
    <property type="entry name" value="CELL DIVISION CYCLE 16,23,27"/>
    <property type="match status" value="1"/>
</dbReference>
<evidence type="ECO:0000256" key="1">
    <source>
        <dbReference type="PROSITE-ProRule" id="PRU00339"/>
    </source>
</evidence>
<feature type="repeat" description="TPR" evidence="1">
    <location>
        <begin position="401"/>
        <end position="434"/>
    </location>
</feature>
<dbReference type="RefSeq" id="WP_185660958.1">
    <property type="nucleotide sequence ID" value="NZ_CAWPOO010000012.1"/>
</dbReference>
<keyword evidence="1" id="KW-0802">TPR repeat</keyword>
<proteinExistence type="predicted"/>
<dbReference type="InterPro" id="IPR019734">
    <property type="entry name" value="TPR_rpt"/>
</dbReference>
<dbReference type="SUPFAM" id="SSF48452">
    <property type="entry name" value="TPR-like"/>
    <property type="match status" value="2"/>
</dbReference>
<dbReference type="PROSITE" id="PS50005">
    <property type="entry name" value="TPR"/>
    <property type="match status" value="2"/>
</dbReference>
<accession>A0A7X1BA16</accession>
<dbReference type="PANTHER" id="PTHR12558:SF13">
    <property type="entry name" value="CELL DIVISION CYCLE PROTEIN 27 HOMOLOG"/>
    <property type="match status" value="1"/>
</dbReference>
<dbReference type="Pfam" id="PF13432">
    <property type="entry name" value="TPR_16"/>
    <property type="match status" value="2"/>
</dbReference>
<protein>
    <submittedName>
        <fullName evidence="2">Tetratricopeptide repeat protein</fullName>
    </submittedName>
</protein>
<feature type="repeat" description="TPR" evidence="1">
    <location>
        <begin position="512"/>
        <end position="545"/>
    </location>
</feature>
<reference evidence="2 3" key="1">
    <citation type="submission" date="2020-07" db="EMBL/GenBank/DDBJ databases">
        <authorList>
            <person name="Feng X."/>
        </authorList>
    </citation>
    <scope>NUCLEOTIDE SEQUENCE [LARGE SCALE GENOMIC DNA]</scope>
    <source>
        <strain evidence="2 3">JCM23202</strain>
    </source>
</reference>
<organism evidence="2 3">
    <name type="scientific">Pelagicoccus albus</name>
    <dbReference type="NCBI Taxonomy" id="415222"/>
    <lineage>
        <taxon>Bacteria</taxon>
        <taxon>Pseudomonadati</taxon>
        <taxon>Verrucomicrobiota</taxon>
        <taxon>Opitutia</taxon>
        <taxon>Puniceicoccales</taxon>
        <taxon>Pelagicoccaceae</taxon>
        <taxon>Pelagicoccus</taxon>
    </lineage>
</organism>
<name>A0A7X1BA16_9BACT</name>
<dbReference type="AlphaFoldDB" id="A0A7X1BA16"/>